<comment type="subcellular location">
    <subcellularLocation>
        <location evidence="1">Cell membrane</location>
        <topology evidence="1">Multi-pass membrane protein</topology>
    </subcellularLocation>
</comment>
<protein>
    <submittedName>
        <fullName evidence="9">Arabinose efflux permease family protein</fullName>
    </submittedName>
</protein>
<evidence type="ECO:0000256" key="6">
    <source>
        <dbReference type="SAM" id="MobiDB-lite"/>
    </source>
</evidence>
<dbReference type="RefSeq" id="WP_012802048.1">
    <property type="nucleotide sequence ID" value="NC_013169.1"/>
</dbReference>
<evidence type="ECO:0000256" key="4">
    <source>
        <dbReference type="ARBA" id="ARBA00022989"/>
    </source>
</evidence>
<keyword evidence="5 7" id="KW-0472">Membrane</keyword>
<dbReference type="HOGENOM" id="CLU_034180_15_2_11"/>
<feature type="domain" description="Major facilitator superfamily (MFS) profile" evidence="8">
    <location>
        <begin position="249"/>
        <end position="478"/>
    </location>
</feature>
<dbReference type="PROSITE" id="PS50850">
    <property type="entry name" value="MFS"/>
    <property type="match status" value="1"/>
</dbReference>
<evidence type="ECO:0000256" key="5">
    <source>
        <dbReference type="ARBA" id="ARBA00023136"/>
    </source>
</evidence>
<dbReference type="Gene3D" id="1.20.1250.20">
    <property type="entry name" value="MFS general substrate transporter like domains"/>
    <property type="match status" value="1"/>
</dbReference>
<evidence type="ECO:0000313" key="9">
    <source>
        <dbReference type="EMBL" id="ACV05630.1"/>
    </source>
</evidence>
<keyword evidence="2" id="KW-1003">Cell membrane</keyword>
<feature type="compositionally biased region" description="Basic and acidic residues" evidence="6">
    <location>
        <begin position="439"/>
        <end position="450"/>
    </location>
</feature>
<dbReference type="PANTHER" id="PTHR23513:SF11">
    <property type="entry name" value="STAPHYLOFERRIN A TRANSPORTER"/>
    <property type="match status" value="1"/>
</dbReference>
<keyword evidence="10" id="KW-1185">Reference proteome</keyword>
<keyword evidence="3 7" id="KW-0812">Transmembrane</keyword>
<feature type="region of interest" description="Disordered" evidence="6">
    <location>
        <begin position="439"/>
        <end position="478"/>
    </location>
</feature>
<dbReference type="InterPro" id="IPR020846">
    <property type="entry name" value="MFS_dom"/>
</dbReference>
<dbReference type="KEGG" id="kse:Ksed_05630"/>
<dbReference type="STRING" id="478801.Ksed_05630"/>
<evidence type="ECO:0000256" key="3">
    <source>
        <dbReference type="ARBA" id="ARBA00022692"/>
    </source>
</evidence>
<evidence type="ECO:0000259" key="8">
    <source>
        <dbReference type="PROSITE" id="PS50850"/>
    </source>
</evidence>
<evidence type="ECO:0000313" key="10">
    <source>
        <dbReference type="Proteomes" id="UP000006666"/>
    </source>
</evidence>
<dbReference type="PANTHER" id="PTHR23513">
    <property type="entry name" value="INTEGRAL MEMBRANE EFFLUX PROTEIN-RELATED"/>
    <property type="match status" value="1"/>
</dbReference>
<dbReference type="GO" id="GO:0022857">
    <property type="term" value="F:transmembrane transporter activity"/>
    <property type="evidence" value="ECO:0007669"/>
    <property type="project" value="InterPro"/>
</dbReference>
<dbReference type="InterPro" id="IPR036259">
    <property type="entry name" value="MFS_trans_sf"/>
</dbReference>
<dbReference type="CDD" id="cd06173">
    <property type="entry name" value="MFS_MefA_like"/>
    <property type="match status" value="1"/>
</dbReference>
<feature type="transmembrane region" description="Helical" evidence="7">
    <location>
        <begin position="88"/>
        <end position="109"/>
    </location>
</feature>
<organism evidence="9 10">
    <name type="scientific">Kytococcus sedentarius (strain ATCC 14392 / DSM 20547 / JCM 11482 / CCUG 33030 / NBRC 15357 / NCTC 11040 / CCM 314 / 541)</name>
    <name type="common">Micrococcus sedentarius</name>
    <dbReference type="NCBI Taxonomy" id="478801"/>
    <lineage>
        <taxon>Bacteria</taxon>
        <taxon>Bacillati</taxon>
        <taxon>Actinomycetota</taxon>
        <taxon>Actinomycetes</taxon>
        <taxon>Micrococcales</taxon>
        <taxon>Kytococcaceae</taxon>
        <taxon>Kytococcus</taxon>
    </lineage>
</organism>
<proteinExistence type="predicted"/>
<dbReference type="GO" id="GO:0005886">
    <property type="term" value="C:plasma membrane"/>
    <property type="evidence" value="ECO:0007669"/>
    <property type="project" value="UniProtKB-SubCell"/>
</dbReference>
<dbReference type="SUPFAM" id="SSF103473">
    <property type="entry name" value="MFS general substrate transporter"/>
    <property type="match status" value="1"/>
</dbReference>
<feature type="transmembrane region" description="Helical" evidence="7">
    <location>
        <begin position="55"/>
        <end position="76"/>
    </location>
</feature>
<feature type="transmembrane region" description="Helical" evidence="7">
    <location>
        <begin position="292"/>
        <end position="311"/>
    </location>
</feature>
<name>C7NL88_KYTSD</name>
<feature type="transmembrane region" description="Helical" evidence="7">
    <location>
        <begin position="253"/>
        <end position="272"/>
    </location>
</feature>
<feature type="transmembrane region" description="Helical" evidence="7">
    <location>
        <begin position="116"/>
        <end position="137"/>
    </location>
</feature>
<dbReference type="Pfam" id="PF07690">
    <property type="entry name" value="MFS_1"/>
    <property type="match status" value="1"/>
</dbReference>
<dbReference type="Proteomes" id="UP000006666">
    <property type="component" value="Chromosome"/>
</dbReference>
<dbReference type="eggNOG" id="COG2814">
    <property type="taxonomic scope" value="Bacteria"/>
</dbReference>
<evidence type="ECO:0000256" key="2">
    <source>
        <dbReference type="ARBA" id="ARBA00022475"/>
    </source>
</evidence>
<evidence type="ECO:0000256" key="7">
    <source>
        <dbReference type="SAM" id="Phobius"/>
    </source>
</evidence>
<dbReference type="EMBL" id="CP001686">
    <property type="protein sequence ID" value="ACV05630.1"/>
    <property type="molecule type" value="Genomic_DNA"/>
</dbReference>
<feature type="transmembrane region" description="Helical" evidence="7">
    <location>
        <begin position="175"/>
        <end position="197"/>
    </location>
</feature>
<feature type="compositionally biased region" description="Polar residues" evidence="6">
    <location>
        <begin position="464"/>
        <end position="478"/>
    </location>
</feature>
<accession>C7NL88</accession>
<feature type="transmembrane region" description="Helical" evidence="7">
    <location>
        <begin position="343"/>
        <end position="367"/>
    </location>
</feature>
<sequence length="478" mass="49278">MPATLTAEFSTPPQQSLWRVPDVPWVVAGRGLVTAASRMLMVALMLWVEASPHGAVGLAAVMLAVALPALFFMGTAGEVADQHDSRHVLTVGVLVQVLGALGVTAAVAWAPASIALPLVIVLAFVYQAGATFNAPVWEALVPRIVGEGRVGAVASWQQGITSVAGPLGAALGGVLVGWTSGTVALGVTAALAALVLVPALSVRTRRGGPADALLRDAREEARRKAAEATPWARFWRRTPFGQVSRSIAAVRSVPTAAVIVTVMVSFMIAQGASNVIEVFLVRGPLGASEAQYGASEAFAAVGGVVGAWMTARILAPSQRVWAFVAGLVTGGVALLWIGLAPNFWFYVVGQVALGVMQALVVASAITVTVTSTPDERRGAVMAGLGGLTRLGTVGALGVGAIIGSVMDPRPAFLALGAAALVLLVVSGWRLPGIARDMAVQEREQEQREQDEQATADLPVEPDSLGQQEPATSRVSARA</sequence>
<dbReference type="AlphaFoldDB" id="C7NL88"/>
<evidence type="ECO:0000256" key="1">
    <source>
        <dbReference type="ARBA" id="ARBA00004651"/>
    </source>
</evidence>
<feature type="transmembrane region" description="Helical" evidence="7">
    <location>
        <begin position="27"/>
        <end position="48"/>
    </location>
</feature>
<feature type="transmembrane region" description="Helical" evidence="7">
    <location>
        <begin position="379"/>
        <end position="405"/>
    </location>
</feature>
<keyword evidence="4 7" id="KW-1133">Transmembrane helix</keyword>
<feature type="transmembrane region" description="Helical" evidence="7">
    <location>
        <begin position="320"/>
        <end position="337"/>
    </location>
</feature>
<dbReference type="InterPro" id="IPR011701">
    <property type="entry name" value="MFS"/>
</dbReference>
<reference evidence="9 10" key="1">
    <citation type="journal article" date="2009" name="Stand. Genomic Sci.">
        <title>Complete genome sequence of Kytococcus sedentarius type strain (541).</title>
        <authorList>
            <person name="Sims D."/>
            <person name="Brettin T."/>
            <person name="Detter J.C."/>
            <person name="Han C."/>
            <person name="Lapidus A."/>
            <person name="Copeland A."/>
            <person name="Glavina Del Rio T."/>
            <person name="Nolan M."/>
            <person name="Chen F."/>
            <person name="Lucas S."/>
            <person name="Tice H."/>
            <person name="Cheng J.F."/>
            <person name="Bruce D."/>
            <person name="Goodwin L."/>
            <person name="Pitluck S."/>
            <person name="Ovchinnikova G."/>
            <person name="Pati A."/>
            <person name="Ivanova N."/>
            <person name="Mavrommatis K."/>
            <person name="Chen A."/>
            <person name="Palaniappan K."/>
            <person name="D'haeseleer P."/>
            <person name="Chain P."/>
            <person name="Bristow J."/>
            <person name="Eisen J.A."/>
            <person name="Markowitz V."/>
            <person name="Hugenholtz P."/>
            <person name="Schneider S."/>
            <person name="Goker M."/>
            <person name="Pukall R."/>
            <person name="Kyrpides N.C."/>
            <person name="Klenk H.P."/>
        </authorList>
    </citation>
    <scope>NUCLEOTIDE SEQUENCE [LARGE SCALE GENOMIC DNA]</scope>
    <source>
        <strain evidence="10">ATCC 14392 / DSM 20547 / JCM 11482 / CCUG 33030 / NBRC 15357 / NCTC 11040 / CCM 314 / 541</strain>
    </source>
</reference>
<gene>
    <name evidence="9" type="ordered locus">Ksed_05630</name>
</gene>
<feature type="transmembrane region" description="Helical" evidence="7">
    <location>
        <begin position="411"/>
        <end position="430"/>
    </location>
</feature>